<evidence type="ECO:0000313" key="2">
    <source>
        <dbReference type="Proteomes" id="UP000288168"/>
    </source>
</evidence>
<proteinExistence type="predicted"/>
<sequence>MMGADPEFQEPDILLLVHEAEIRRGFAIKIESEIRANPRTADFRLNAAQVAVILSVPLSTLRPRGYLSSGVLSGKLHERLVGLQSLVKHFLNQPLSSKGGGEPDEQKSLAPGVKRDASEAWKCAKRDGNACLMIGTGKPWVCHIVPFTWNNNQANVQKTKEVIWYLQAFFSQDWVLRYSPYLLAERFPGGSDKAWNMLCLHINNYLWWKSDVRFGFKCLGIRTTTNGRKSVVVLQLNWMPRRAINPAKLMSLEGQDNDFDKMVECAKSFHQHGSPHSTHDLSGLSIPSGHLIHVQMPNSEAVHFKAMIDLQWAMIVVAAFCGASRTS</sequence>
<dbReference type="AlphaFoldDB" id="A0A428PMY6"/>
<evidence type="ECO:0000313" key="1">
    <source>
        <dbReference type="EMBL" id="RSL54412.1"/>
    </source>
</evidence>
<dbReference type="EMBL" id="NKCI01000111">
    <property type="protein sequence ID" value="RSL54412.1"/>
    <property type="molecule type" value="Genomic_DNA"/>
</dbReference>
<evidence type="ECO:0008006" key="3">
    <source>
        <dbReference type="Google" id="ProtNLM"/>
    </source>
</evidence>
<organism evidence="1 2">
    <name type="scientific">Fusarium duplospermum</name>
    <dbReference type="NCBI Taxonomy" id="1325734"/>
    <lineage>
        <taxon>Eukaryota</taxon>
        <taxon>Fungi</taxon>
        <taxon>Dikarya</taxon>
        <taxon>Ascomycota</taxon>
        <taxon>Pezizomycotina</taxon>
        <taxon>Sordariomycetes</taxon>
        <taxon>Hypocreomycetidae</taxon>
        <taxon>Hypocreales</taxon>
        <taxon>Nectriaceae</taxon>
        <taxon>Fusarium</taxon>
        <taxon>Fusarium solani species complex</taxon>
    </lineage>
</organism>
<protein>
    <recommendedName>
        <fullName evidence="3">HNH nuclease domain-containing protein</fullName>
    </recommendedName>
</protein>
<reference evidence="1 2" key="1">
    <citation type="submission" date="2017-06" db="EMBL/GenBank/DDBJ databases">
        <title>Comparative genomic analysis of Ambrosia Fusariam Clade fungi.</title>
        <authorList>
            <person name="Stajich J.E."/>
            <person name="Carrillo J."/>
            <person name="Kijimoto T."/>
            <person name="Eskalen A."/>
            <person name="O'Donnell K."/>
            <person name="Kasson M."/>
        </authorList>
    </citation>
    <scope>NUCLEOTIDE SEQUENCE [LARGE SCALE GENOMIC DNA]</scope>
    <source>
        <strain evidence="1 2">NRRL62584</strain>
    </source>
</reference>
<dbReference type="Proteomes" id="UP000288168">
    <property type="component" value="Unassembled WGS sequence"/>
</dbReference>
<gene>
    <name evidence="1" type="ORF">CEP54_009896</name>
</gene>
<accession>A0A428PMY6</accession>
<comment type="caution">
    <text evidence="1">The sequence shown here is derived from an EMBL/GenBank/DDBJ whole genome shotgun (WGS) entry which is preliminary data.</text>
</comment>
<keyword evidence="2" id="KW-1185">Reference proteome</keyword>
<dbReference type="OrthoDB" id="5416097at2759"/>
<name>A0A428PMY6_9HYPO</name>